<evidence type="ECO:0000313" key="3">
    <source>
        <dbReference type="Proteomes" id="UP000573729"/>
    </source>
</evidence>
<proteinExistence type="predicted"/>
<gene>
    <name evidence="2" type="ORF">BKA24_000265</name>
</gene>
<feature type="compositionally biased region" description="Polar residues" evidence="1">
    <location>
        <begin position="417"/>
        <end position="427"/>
    </location>
</feature>
<comment type="caution">
    <text evidence="2">The sequence shown here is derived from an EMBL/GenBank/DDBJ whole genome shotgun (WGS) entry which is preliminary data.</text>
</comment>
<reference evidence="2 3" key="1">
    <citation type="submission" date="2020-08" db="EMBL/GenBank/DDBJ databases">
        <title>Sequencing the genomes of 1000 actinobacteria strains.</title>
        <authorList>
            <person name="Klenk H.-P."/>
        </authorList>
    </citation>
    <scope>NUCLEOTIDE SEQUENCE [LARGE SCALE GENOMIC DNA]</scope>
    <source>
        <strain evidence="2 3">DSM 24947</strain>
    </source>
</reference>
<accession>A0A7W7FGP3</accession>
<organism evidence="2 3">
    <name type="scientific">Microbacterium marinum</name>
    <dbReference type="NCBI Taxonomy" id="421115"/>
    <lineage>
        <taxon>Bacteria</taxon>
        <taxon>Bacillati</taxon>
        <taxon>Actinomycetota</taxon>
        <taxon>Actinomycetes</taxon>
        <taxon>Micrococcales</taxon>
        <taxon>Microbacteriaceae</taxon>
        <taxon>Microbacterium</taxon>
    </lineage>
</organism>
<name>A0A7W7FGP3_9MICO</name>
<dbReference type="Gene3D" id="3.40.50.2000">
    <property type="entry name" value="Glycogen Phosphorylase B"/>
    <property type="match status" value="1"/>
</dbReference>
<protein>
    <submittedName>
        <fullName evidence="2">Uncharacterized protein</fullName>
    </submittedName>
</protein>
<dbReference type="AlphaFoldDB" id="A0A7W7FGP3"/>
<dbReference type="SUPFAM" id="SSF53756">
    <property type="entry name" value="UDP-Glycosyltransferase/glycogen phosphorylase"/>
    <property type="match status" value="1"/>
</dbReference>
<evidence type="ECO:0000313" key="2">
    <source>
        <dbReference type="EMBL" id="MBB4665556.1"/>
    </source>
</evidence>
<dbReference type="RefSeq" id="WP_184214551.1">
    <property type="nucleotide sequence ID" value="NZ_JACHMD010000001.1"/>
</dbReference>
<keyword evidence="3" id="KW-1185">Reference proteome</keyword>
<dbReference type="Proteomes" id="UP000573729">
    <property type="component" value="Unassembled WGS sequence"/>
</dbReference>
<dbReference type="Pfam" id="PF20471">
    <property type="entry name" value="DUF6716"/>
    <property type="match status" value="1"/>
</dbReference>
<evidence type="ECO:0000256" key="1">
    <source>
        <dbReference type="SAM" id="MobiDB-lite"/>
    </source>
</evidence>
<sequence>MTSRSDRRPRLRVVAIADADSFVKWGAWLIDAVPGISRHLVLVRTPLTVSEAQLESALAGTSFDTDAVTRLDFDAVASWLTHDRPDVVVLAGRGPFVRLLGTQIDRVHPRPVVVSGMPGVSIPAMRGAAQYRRHTDLFVVHSRREMRAFSELSAKLSLPLDITLATLPYARRRSVAGGTDLVFAAQALVPRTREERIRLADILRQAALADPNRRVVVKLRSRPGESETHGEQFGFTGLLADRPDNLVFSHAPMSEALTTAAGLVTVSSTAALEAIAAGVPVIALDTFGVSKHNLNTVFERSGLLGSADDVVAGRFRHPNAVWMRDNYFHDADESTWWGRVERLVAKRRAGNLPPRRVPVPRGGALHAAWHRKSVLGSADRTVSGAVAVAVVGPVVRALVALRRRGRVGAGSWRDTASDFTLTPSHTASPVPLR</sequence>
<feature type="region of interest" description="Disordered" evidence="1">
    <location>
        <begin position="414"/>
        <end position="433"/>
    </location>
</feature>
<dbReference type="EMBL" id="JACHMD010000001">
    <property type="protein sequence ID" value="MBB4665556.1"/>
    <property type="molecule type" value="Genomic_DNA"/>
</dbReference>
<dbReference type="InterPro" id="IPR046561">
    <property type="entry name" value="DUF6716"/>
</dbReference>